<evidence type="ECO:0000259" key="2">
    <source>
        <dbReference type="Pfam" id="PF00437"/>
    </source>
</evidence>
<feature type="domain" description="Bacterial type II secretion system protein E" evidence="2">
    <location>
        <begin position="63"/>
        <end position="341"/>
    </location>
</feature>
<dbReference type="SUPFAM" id="SSF52540">
    <property type="entry name" value="P-loop containing nucleoside triphosphate hydrolases"/>
    <property type="match status" value="1"/>
</dbReference>
<accession>A0AA97M3I8</accession>
<gene>
    <name evidence="3" type="ORF">NI17_020975</name>
</gene>
<organism evidence="3 4">
    <name type="scientific">Thermobifida halotolerans</name>
    <dbReference type="NCBI Taxonomy" id="483545"/>
    <lineage>
        <taxon>Bacteria</taxon>
        <taxon>Bacillati</taxon>
        <taxon>Actinomycetota</taxon>
        <taxon>Actinomycetes</taxon>
        <taxon>Streptosporangiales</taxon>
        <taxon>Nocardiopsidaceae</taxon>
        <taxon>Thermobifida</taxon>
    </lineage>
</organism>
<dbReference type="Gene3D" id="3.40.50.300">
    <property type="entry name" value="P-loop containing nucleotide triphosphate hydrolases"/>
    <property type="match status" value="1"/>
</dbReference>
<dbReference type="Pfam" id="PF00437">
    <property type="entry name" value="T2SSE"/>
    <property type="match status" value="1"/>
</dbReference>
<proteinExistence type="inferred from homology"/>
<evidence type="ECO:0000313" key="3">
    <source>
        <dbReference type="EMBL" id="UOE19193.1"/>
    </source>
</evidence>
<dbReference type="PANTHER" id="PTHR30486">
    <property type="entry name" value="TWITCHING MOTILITY PROTEIN PILT"/>
    <property type="match status" value="1"/>
</dbReference>
<keyword evidence="4" id="KW-1185">Reference proteome</keyword>
<protein>
    <submittedName>
        <fullName evidence="3">TadA family conjugal transfer-associated ATPase</fullName>
    </submittedName>
</protein>
<dbReference type="KEGG" id="thao:NI17_020975"/>
<dbReference type="InterPro" id="IPR001482">
    <property type="entry name" value="T2SS/T4SS_dom"/>
</dbReference>
<dbReference type="CDD" id="cd01130">
    <property type="entry name" value="VirB11-like_ATPase"/>
    <property type="match status" value="1"/>
</dbReference>
<reference evidence="3" key="1">
    <citation type="submission" date="2020-10" db="EMBL/GenBank/DDBJ databases">
        <title>De novo genome project of the cellulose decomposer Thermobifida halotolerans type strain.</title>
        <authorList>
            <person name="Nagy I."/>
            <person name="Horvath B."/>
            <person name="Kukolya J."/>
            <person name="Nagy I."/>
            <person name="Orsini M."/>
        </authorList>
    </citation>
    <scope>NUCLEOTIDE SEQUENCE</scope>
    <source>
        <strain evidence="3">DSM 44931</strain>
    </source>
</reference>
<dbReference type="AlphaFoldDB" id="A0AA97M3I8"/>
<dbReference type="RefSeq" id="WP_068689882.1">
    <property type="nucleotide sequence ID" value="NZ_CP063196.1"/>
</dbReference>
<dbReference type="InterPro" id="IPR050921">
    <property type="entry name" value="T4SS_GSP_E_ATPase"/>
</dbReference>
<dbReference type="GO" id="GO:0016887">
    <property type="term" value="F:ATP hydrolysis activity"/>
    <property type="evidence" value="ECO:0007669"/>
    <property type="project" value="InterPro"/>
</dbReference>
<dbReference type="Proteomes" id="UP000265719">
    <property type="component" value="Chromosome"/>
</dbReference>
<dbReference type="PANTHER" id="PTHR30486:SF6">
    <property type="entry name" value="TYPE IV PILUS RETRACTATION ATPASE PILT"/>
    <property type="match status" value="1"/>
</dbReference>
<evidence type="ECO:0000256" key="1">
    <source>
        <dbReference type="ARBA" id="ARBA00006611"/>
    </source>
</evidence>
<dbReference type="EMBL" id="CP063196">
    <property type="protein sequence ID" value="UOE19193.1"/>
    <property type="molecule type" value="Genomic_DNA"/>
</dbReference>
<dbReference type="NCBIfam" id="TIGR03819">
    <property type="entry name" value="heli_sec_ATPase"/>
    <property type="match status" value="1"/>
</dbReference>
<dbReference type="Gene3D" id="3.30.450.380">
    <property type="match status" value="1"/>
</dbReference>
<name>A0AA97M3I8_9ACTN</name>
<dbReference type="InterPro" id="IPR022399">
    <property type="entry name" value="TadA-like_ATPase"/>
</dbReference>
<sequence>MSGRTPPSGAPDTRLLEAVRTRLIREAAEPTLATVAAAVRAEGAMLGDAEVLTISRTLRADLAGVGPLEPLMAAPEITDILVNGPRDVWVDDGAGLRRVEEVRFADEEAVRRLAQRLAAQAGRRLDTAAPWADARLPSGARLHAVLPPVSPEGTRLSLRLPRHRVFSLAELAASGALPPPGVFLLRSLVESRFPFLVSGGTGTGKTTLLSTLLSLAGPQERLLLVEESAELRPEHPHVIRLQARPANIEGRGGVELDQLVRQALRMRPDRLVVGEVRGPEVVSLLHALNTGHEGGCGTLHANTATDVPARIEALGCAAGLSREAVHSQLAATRALVVHLVREPGGPRRVAQLCVLRRGSGGLVTAVPAVTFPDGGGLLRDAAFEELRDRFALRSGRLS</sequence>
<comment type="similarity">
    <text evidence="1">Belongs to the GSP E family.</text>
</comment>
<dbReference type="InterPro" id="IPR027417">
    <property type="entry name" value="P-loop_NTPase"/>
</dbReference>
<evidence type="ECO:0000313" key="4">
    <source>
        <dbReference type="Proteomes" id="UP000265719"/>
    </source>
</evidence>